<dbReference type="Proteomes" id="UP000028492">
    <property type="component" value="Chromosome"/>
</dbReference>
<dbReference type="InterPro" id="IPR036390">
    <property type="entry name" value="WH_DNA-bd_sf"/>
</dbReference>
<gene>
    <name evidence="2" type="ORF">AJAP_15510</name>
</gene>
<evidence type="ECO:0000313" key="2">
    <source>
        <dbReference type="EMBL" id="AIG75976.1"/>
    </source>
</evidence>
<dbReference type="GO" id="GO:0003700">
    <property type="term" value="F:DNA-binding transcription factor activity"/>
    <property type="evidence" value="ECO:0007669"/>
    <property type="project" value="InterPro"/>
</dbReference>
<dbReference type="RefSeq" id="WP_038512066.1">
    <property type="nucleotide sequence ID" value="NZ_CP008953.1"/>
</dbReference>
<dbReference type="InterPro" id="IPR000835">
    <property type="entry name" value="HTH_MarR-typ"/>
</dbReference>
<dbReference type="InterPro" id="IPR039422">
    <property type="entry name" value="MarR/SlyA-like"/>
</dbReference>
<name>A0A075UU57_9PSEU</name>
<dbReference type="GO" id="GO:0006950">
    <property type="term" value="P:response to stress"/>
    <property type="evidence" value="ECO:0007669"/>
    <property type="project" value="TreeGrafter"/>
</dbReference>
<feature type="domain" description="HTH marR-type" evidence="1">
    <location>
        <begin position="22"/>
        <end position="123"/>
    </location>
</feature>
<dbReference type="AlphaFoldDB" id="A0A075UU57"/>
<dbReference type="eggNOG" id="COG1846">
    <property type="taxonomic scope" value="Bacteria"/>
</dbReference>
<dbReference type="Pfam" id="PF12802">
    <property type="entry name" value="MarR_2"/>
    <property type="match status" value="1"/>
</dbReference>
<dbReference type="EMBL" id="CP008953">
    <property type="protein sequence ID" value="AIG75976.1"/>
    <property type="molecule type" value="Genomic_DNA"/>
</dbReference>
<dbReference type="HOGENOM" id="CLU_083287_15_2_11"/>
<evidence type="ECO:0000313" key="3">
    <source>
        <dbReference type="Proteomes" id="UP000028492"/>
    </source>
</evidence>
<protein>
    <recommendedName>
        <fullName evidence="1">HTH marR-type domain-containing protein</fullName>
    </recommendedName>
</protein>
<sequence length="143" mass="15702">MSTQGPGQALFAFVRHWSRRTAGVADQGRLVLVGEAVHSLAERGAETTVNAIAVEIGLDQSGASRLVKAAIEAGHLAMEASRSDGRRREVSLTAAGRSMLDQAHRWQEQVFDQLTDGWSEKRRSEFQRAMSDLIDRSHLLHAP</sequence>
<dbReference type="InterPro" id="IPR036388">
    <property type="entry name" value="WH-like_DNA-bd_sf"/>
</dbReference>
<keyword evidence="3" id="KW-1185">Reference proteome</keyword>
<reference evidence="2 3" key="1">
    <citation type="journal article" date="2014" name="J. Biotechnol.">
        <title>Complete genome sequence of the actinobacterium Amycolatopsis japonica MG417-CF17(T) (=DSM 44213T) producing (S,S)-N,N'-ethylenediaminedisuccinic acid.</title>
        <authorList>
            <person name="Stegmann E."/>
            <person name="Albersmeier A."/>
            <person name="Spohn M."/>
            <person name="Gert H."/>
            <person name="Weber T."/>
            <person name="Wohlleben W."/>
            <person name="Kalinowski J."/>
            <person name="Ruckert C."/>
        </authorList>
    </citation>
    <scope>NUCLEOTIDE SEQUENCE [LARGE SCALE GENOMIC DNA]</scope>
    <source>
        <strain evidence="3">MG417-CF17 (DSM 44213)</strain>
    </source>
</reference>
<dbReference type="SUPFAM" id="SSF46785">
    <property type="entry name" value="Winged helix' DNA-binding domain"/>
    <property type="match status" value="1"/>
</dbReference>
<organism evidence="2 3">
    <name type="scientific">Amycolatopsis japonica</name>
    <dbReference type="NCBI Taxonomy" id="208439"/>
    <lineage>
        <taxon>Bacteria</taxon>
        <taxon>Bacillati</taxon>
        <taxon>Actinomycetota</taxon>
        <taxon>Actinomycetes</taxon>
        <taxon>Pseudonocardiales</taxon>
        <taxon>Pseudonocardiaceae</taxon>
        <taxon>Amycolatopsis</taxon>
        <taxon>Amycolatopsis japonica group</taxon>
    </lineage>
</organism>
<dbReference type="PANTHER" id="PTHR33164:SF57">
    <property type="entry name" value="MARR-FAMILY TRANSCRIPTIONAL REGULATOR"/>
    <property type="match status" value="1"/>
</dbReference>
<dbReference type="Gene3D" id="1.10.10.10">
    <property type="entry name" value="Winged helix-like DNA-binding domain superfamily/Winged helix DNA-binding domain"/>
    <property type="match status" value="1"/>
</dbReference>
<dbReference type="PANTHER" id="PTHR33164">
    <property type="entry name" value="TRANSCRIPTIONAL REGULATOR, MARR FAMILY"/>
    <property type="match status" value="1"/>
</dbReference>
<accession>A0A075UU57</accession>
<dbReference type="STRING" id="208439.AJAP_15510"/>
<dbReference type="SMART" id="SM00347">
    <property type="entry name" value="HTH_MARR"/>
    <property type="match status" value="1"/>
</dbReference>
<evidence type="ECO:0000259" key="1">
    <source>
        <dbReference type="SMART" id="SM00347"/>
    </source>
</evidence>
<dbReference type="KEGG" id="aja:AJAP_15510"/>
<proteinExistence type="predicted"/>